<evidence type="ECO:0000256" key="1">
    <source>
        <dbReference type="SAM" id="Phobius"/>
    </source>
</evidence>
<protein>
    <recommendedName>
        <fullName evidence="2">Methyltransferase domain-containing protein</fullName>
    </recommendedName>
</protein>
<dbReference type="Gene3D" id="3.40.50.150">
    <property type="entry name" value="Vaccinia Virus protein VP39"/>
    <property type="match status" value="1"/>
</dbReference>
<dbReference type="InterPro" id="IPR025714">
    <property type="entry name" value="Methyltranfer_dom"/>
</dbReference>
<proteinExistence type="predicted"/>
<accession>A0A7S3JPV3</accession>
<dbReference type="SUPFAM" id="SSF53335">
    <property type="entry name" value="S-adenosyl-L-methionine-dependent methyltransferases"/>
    <property type="match status" value="1"/>
</dbReference>
<keyword evidence="1" id="KW-0812">Transmembrane</keyword>
<dbReference type="InterPro" id="IPR053173">
    <property type="entry name" value="SAM-binding_MTase"/>
</dbReference>
<dbReference type="CDD" id="cd02440">
    <property type="entry name" value="AdoMet_MTases"/>
    <property type="match status" value="1"/>
</dbReference>
<dbReference type="AlphaFoldDB" id="A0A7S3JPV3"/>
<reference evidence="3" key="1">
    <citation type="submission" date="2021-01" db="EMBL/GenBank/DDBJ databases">
        <authorList>
            <person name="Corre E."/>
            <person name="Pelletier E."/>
            <person name="Niang G."/>
            <person name="Scheremetjew M."/>
            <person name="Finn R."/>
            <person name="Kale V."/>
            <person name="Holt S."/>
            <person name="Cochrane G."/>
            <person name="Meng A."/>
            <person name="Brown T."/>
            <person name="Cohen L."/>
        </authorList>
    </citation>
    <scope>NUCLEOTIDE SEQUENCE</scope>
    <source>
        <strain evidence="3">CCMP1510</strain>
    </source>
</reference>
<dbReference type="InterPro" id="IPR029063">
    <property type="entry name" value="SAM-dependent_MTases_sf"/>
</dbReference>
<name>A0A7S3JPV3_9STRA</name>
<feature type="domain" description="Methyltransferase" evidence="2">
    <location>
        <begin position="221"/>
        <end position="358"/>
    </location>
</feature>
<evidence type="ECO:0000259" key="2">
    <source>
        <dbReference type="Pfam" id="PF13847"/>
    </source>
</evidence>
<keyword evidence="1" id="KW-0472">Membrane</keyword>
<feature type="transmembrane region" description="Helical" evidence="1">
    <location>
        <begin position="6"/>
        <end position="28"/>
    </location>
</feature>
<gene>
    <name evidence="3" type="ORF">ALAG00032_LOCUS1735</name>
</gene>
<evidence type="ECO:0000313" key="3">
    <source>
        <dbReference type="EMBL" id="CAE0361003.1"/>
    </source>
</evidence>
<organism evidence="3">
    <name type="scientific">Aureoumbra lagunensis</name>
    <dbReference type="NCBI Taxonomy" id="44058"/>
    <lineage>
        <taxon>Eukaryota</taxon>
        <taxon>Sar</taxon>
        <taxon>Stramenopiles</taxon>
        <taxon>Ochrophyta</taxon>
        <taxon>Pelagophyceae</taxon>
        <taxon>Pelagomonadales</taxon>
        <taxon>Aureoumbra</taxon>
    </lineage>
</organism>
<sequence>MFETKSMMLYLGGFATGVAAVRLSYFLLREKQKDIYTKGKEIIWNAMKGTMAAAQLYLGDRMGFYLLLRDVSWISISDLARRAQVNSRFLREWCAQQAALGVLEIKEVKPENSNNEDDYLYIRLAPGMEDIVVNTESPHYEISLIEMMPSLMERARSVLPNAFRTGKGVPYNDKDICSAIDRAHRKHIRRVVIPQVIPASTIARKILYQNNNSSPYKQQNQIRVAEIGCGGGNLLIALATQFPNAVFHGFEISDVAIEMCQQRIQASHLTNVYIHDARLEPLGANSTVFDLAFTYDVLHDAPDPYDLIAQTFRALKPTGAFIIGDIAALDSVANNIKNHPAAVTLYGISTCLCLASALSEEPKDNFKQAGLGTLGWTIPTSFSALHSAGFSRVRVLLQVDNMRWVEASCT</sequence>
<keyword evidence="1" id="KW-1133">Transmembrane helix</keyword>
<dbReference type="Pfam" id="PF13847">
    <property type="entry name" value="Methyltransf_31"/>
    <property type="match status" value="1"/>
</dbReference>
<dbReference type="EMBL" id="HBIJ01002544">
    <property type="protein sequence ID" value="CAE0361003.1"/>
    <property type="molecule type" value="Transcribed_RNA"/>
</dbReference>
<dbReference type="PANTHER" id="PTHR45128">
    <property type="entry name" value="METHYLTRANSFERASE TYPE 11"/>
    <property type="match status" value="1"/>
</dbReference>